<name>A0A8X6R1U1_NEPPI</name>
<sequence length="90" mass="10501">MEILRIDLECFSTTCEELRMRHAIPCRSTTPCLSKYLHLRLNVSGPKPLDLNSPRSRITAATFRVSRRWDRKIRSFPSACLCHDRAFSYT</sequence>
<protein>
    <submittedName>
        <fullName evidence="1">Uncharacterized protein</fullName>
    </submittedName>
</protein>
<dbReference type="EMBL" id="BMAW01039077">
    <property type="protein sequence ID" value="GFU54349.1"/>
    <property type="molecule type" value="Genomic_DNA"/>
</dbReference>
<dbReference type="Proteomes" id="UP000887013">
    <property type="component" value="Unassembled WGS sequence"/>
</dbReference>
<evidence type="ECO:0000313" key="2">
    <source>
        <dbReference type="Proteomes" id="UP000887013"/>
    </source>
</evidence>
<proteinExistence type="predicted"/>
<gene>
    <name evidence="1" type="ORF">NPIL_470861</name>
</gene>
<keyword evidence="2" id="KW-1185">Reference proteome</keyword>
<evidence type="ECO:0000313" key="1">
    <source>
        <dbReference type="EMBL" id="GFU54349.1"/>
    </source>
</evidence>
<accession>A0A8X6R1U1</accession>
<organism evidence="1 2">
    <name type="scientific">Nephila pilipes</name>
    <name type="common">Giant wood spider</name>
    <name type="synonym">Nephila maculata</name>
    <dbReference type="NCBI Taxonomy" id="299642"/>
    <lineage>
        <taxon>Eukaryota</taxon>
        <taxon>Metazoa</taxon>
        <taxon>Ecdysozoa</taxon>
        <taxon>Arthropoda</taxon>
        <taxon>Chelicerata</taxon>
        <taxon>Arachnida</taxon>
        <taxon>Araneae</taxon>
        <taxon>Araneomorphae</taxon>
        <taxon>Entelegynae</taxon>
        <taxon>Araneoidea</taxon>
        <taxon>Nephilidae</taxon>
        <taxon>Nephila</taxon>
    </lineage>
</organism>
<dbReference type="AlphaFoldDB" id="A0A8X6R1U1"/>
<comment type="caution">
    <text evidence="1">The sequence shown here is derived from an EMBL/GenBank/DDBJ whole genome shotgun (WGS) entry which is preliminary data.</text>
</comment>
<reference evidence="1" key="1">
    <citation type="submission" date="2020-08" db="EMBL/GenBank/DDBJ databases">
        <title>Multicomponent nature underlies the extraordinary mechanical properties of spider dragline silk.</title>
        <authorList>
            <person name="Kono N."/>
            <person name="Nakamura H."/>
            <person name="Mori M."/>
            <person name="Yoshida Y."/>
            <person name="Ohtoshi R."/>
            <person name="Malay A.D."/>
            <person name="Moran D.A.P."/>
            <person name="Tomita M."/>
            <person name="Numata K."/>
            <person name="Arakawa K."/>
        </authorList>
    </citation>
    <scope>NUCLEOTIDE SEQUENCE</scope>
</reference>